<comment type="subcellular location">
    <subcellularLocation>
        <location evidence="5">Cell inner membrane</location>
        <topology evidence="5">Multi-pass membrane protein</topology>
    </subcellularLocation>
</comment>
<reference evidence="7" key="1">
    <citation type="submission" date="2017-08" db="EMBL/GenBank/DDBJ databases">
        <title>Direct submision.</title>
        <authorList>
            <person name="Kim S.-J."/>
            <person name="Rhee S.-K."/>
        </authorList>
    </citation>
    <scope>NUCLEOTIDE SEQUENCE [LARGE SCALE GENOMIC DNA]</scope>
    <source>
        <strain evidence="7">GI5</strain>
    </source>
</reference>
<dbReference type="EMBL" id="CP022684">
    <property type="protein sequence ID" value="AUM11585.1"/>
    <property type="molecule type" value="Genomic_DNA"/>
</dbReference>
<keyword evidence="4 5" id="KW-0472">Membrane</keyword>
<keyword evidence="7" id="KW-1185">Reference proteome</keyword>
<evidence type="ECO:0000313" key="6">
    <source>
        <dbReference type="EMBL" id="AUM11585.1"/>
    </source>
</evidence>
<feature type="transmembrane region" description="Helical" evidence="5">
    <location>
        <begin position="23"/>
        <end position="44"/>
    </location>
</feature>
<proteinExistence type="inferred from homology"/>
<comment type="function">
    <text evidence="5">Plays a role in cell envelope biogenesis, maintenance of cell envelope integrity and membrane homeostasis.</text>
</comment>
<feature type="transmembrane region" description="Helical" evidence="5">
    <location>
        <begin position="51"/>
        <end position="69"/>
    </location>
</feature>
<sequence length="194" mass="22511">MKQFFDFFPVGLFVVAYFTSKDMILATKVLMAASVIQIAVFWIWKRTVEKLHLGTFVVVVIMGSLTIFLDNPIFIIWKPSIINWSIATAFLVSLLIRKNLVRKAVEGFLKQAPHLSLKMPEEKWAPLCIVWVLFFILLGCINLFVYFTYGQDFWVTFKLVGFTIINMVFFVGQFIYLSRYITEIEPDTNQEPQG</sequence>
<dbReference type="KEGG" id="kak:Kalk_03760"/>
<organism evidence="6 7">
    <name type="scientific">Ketobacter alkanivorans</name>
    <dbReference type="NCBI Taxonomy" id="1917421"/>
    <lineage>
        <taxon>Bacteria</taxon>
        <taxon>Pseudomonadati</taxon>
        <taxon>Pseudomonadota</taxon>
        <taxon>Gammaproteobacteria</taxon>
        <taxon>Pseudomonadales</taxon>
        <taxon>Ketobacteraceae</taxon>
        <taxon>Ketobacter</taxon>
    </lineage>
</organism>
<dbReference type="InterPro" id="IPR006008">
    <property type="entry name" value="YciB"/>
</dbReference>
<evidence type="ECO:0000256" key="3">
    <source>
        <dbReference type="ARBA" id="ARBA00022989"/>
    </source>
</evidence>
<protein>
    <recommendedName>
        <fullName evidence="5">Inner membrane-spanning protein YciB</fullName>
    </recommendedName>
</protein>
<dbReference type="Pfam" id="PF04279">
    <property type="entry name" value="IspA"/>
    <property type="match status" value="1"/>
</dbReference>
<dbReference type="OrthoDB" id="9788219at2"/>
<feature type="transmembrane region" description="Helical" evidence="5">
    <location>
        <begin position="75"/>
        <end position="96"/>
    </location>
</feature>
<dbReference type="GO" id="GO:0005886">
    <property type="term" value="C:plasma membrane"/>
    <property type="evidence" value="ECO:0007669"/>
    <property type="project" value="UniProtKB-SubCell"/>
</dbReference>
<dbReference type="HAMAP" id="MF_00189">
    <property type="entry name" value="YciB"/>
    <property type="match status" value="1"/>
</dbReference>
<name>A0A2K9LJA1_9GAMM</name>
<dbReference type="AlphaFoldDB" id="A0A2K9LJA1"/>
<keyword evidence="2 5" id="KW-0812">Transmembrane</keyword>
<dbReference type="PANTHER" id="PTHR36917">
    <property type="entry name" value="INTRACELLULAR SEPTATION PROTEIN A-RELATED"/>
    <property type="match status" value="1"/>
</dbReference>
<evidence type="ECO:0000313" key="7">
    <source>
        <dbReference type="Proteomes" id="UP000235116"/>
    </source>
</evidence>
<comment type="similarity">
    <text evidence="5">Belongs to the YciB family.</text>
</comment>
<feature type="transmembrane region" description="Helical" evidence="5">
    <location>
        <begin position="153"/>
        <end position="177"/>
    </location>
</feature>
<dbReference type="Proteomes" id="UP000235116">
    <property type="component" value="Chromosome"/>
</dbReference>
<keyword evidence="5" id="KW-0997">Cell inner membrane</keyword>
<evidence type="ECO:0000256" key="2">
    <source>
        <dbReference type="ARBA" id="ARBA00022692"/>
    </source>
</evidence>
<gene>
    <name evidence="5" type="primary">yciB</name>
    <name evidence="6" type="ORF">Kalk_03760</name>
</gene>
<dbReference type="RefSeq" id="WP_101892925.1">
    <property type="nucleotide sequence ID" value="NZ_CP022684.1"/>
</dbReference>
<keyword evidence="3 5" id="KW-1133">Transmembrane helix</keyword>
<feature type="transmembrane region" description="Helical" evidence="5">
    <location>
        <begin position="124"/>
        <end position="147"/>
    </location>
</feature>
<accession>A0A2K9LJA1</accession>
<evidence type="ECO:0000256" key="4">
    <source>
        <dbReference type="ARBA" id="ARBA00023136"/>
    </source>
</evidence>
<evidence type="ECO:0000256" key="1">
    <source>
        <dbReference type="ARBA" id="ARBA00022475"/>
    </source>
</evidence>
<dbReference type="PANTHER" id="PTHR36917:SF1">
    <property type="entry name" value="INNER MEMBRANE-SPANNING PROTEIN YCIB"/>
    <property type="match status" value="1"/>
</dbReference>
<keyword evidence="1 5" id="KW-1003">Cell membrane</keyword>
<evidence type="ECO:0000256" key="5">
    <source>
        <dbReference type="HAMAP-Rule" id="MF_00189"/>
    </source>
</evidence>